<dbReference type="Gene3D" id="3.60.10.10">
    <property type="entry name" value="Endonuclease/exonuclease/phosphatase"/>
    <property type="match status" value="1"/>
</dbReference>
<keyword evidence="2" id="KW-1185">Reference proteome</keyword>
<name>A0ABR1EH44_NECAM</name>
<dbReference type="Proteomes" id="UP001303046">
    <property type="component" value="Unassembled WGS sequence"/>
</dbReference>
<gene>
    <name evidence="1" type="primary">Necator_chrX.g22391</name>
    <name evidence="1" type="ORF">RB195_022229</name>
</gene>
<proteinExistence type="predicted"/>
<protein>
    <submittedName>
        <fullName evidence="1">Uncharacterized protein</fullName>
    </submittedName>
</protein>
<reference evidence="1 2" key="1">
    <citation type="submission" date="2023-08" db="EMBL/GenBank/DDBJ databases">
        <title>A Necator americanus chromosomal reference genome.</title>
        <authorList>
            <person name="Ilik V."/>
            <person name="Petrzelkova K.J."/>
            <person name="Pardy F."/>
            <person name="Fuh T."/>
            <person name="Niatou-Singa F.S."/>
            <person name="Gouil Q."/>
            <person name="Baker L."/>
            <person name="Ritchie M.E."/>
            <person name="Jex A.R."/>
            <person name="Gazzola D."/>
            <person name="Li H."/>
            <person name="Toshio Fujiwara R."/>
            <person name="Zhan B."/>
            <person name="Aroian R.V."/>
            <person name="Pafco B."/>
            <person name="Schwarz E.M."/>
        </authorList>
    </citation>
    <scope>NUCLEOTIDE SEQUENCE [LARGE SCALE GENOMIC DNA]</scope>
    <source>
        <strain evidence="1 2">Aroian</strain>
        <tissue evidence="1">Whole animal</tissue>
    </source>
</reference>
<dbReference type="SUPFAM" id="SSF56219">
    <property type="entry name" value="DNase I-like"/>
    <property type="match status" value="1"/>
</dbReference>
<sequence length="182" mass="20638">MRDYTIYCGGADEKKAGGCAVAVRNDCNNLVEELGSTPSRCAFVRLRGRRGRKLWIASVHVSAETAEQNSNDAFYHEFNALMSKIPSQQVVIVEIDANAKMGLEQQSDLLGKWHYPAKRTSDNGTESIHLSLFYILRNLTSRLKCLFAPEILKSSFTTSVQNFRFRPVGLFHLNLTHSYHYY</sequence>
<dbReference type="EMBL" id="JAVFWL010000006">
    <property type="protein sequence ID" value="KAK6761081.1"/>
    <property type="molecule type" value="Genomic_DNA"/>
</dbReference>
<accession>A0ABR1EH44</accession>
<evidence type="ECO:0000313" key="1">
    <source>
        <dbReference type="EMBL" id="KAK6761081.1"/>
    </source>
</evidence>
<comment type="caution">
    <text evidence="1">The sequence shown here is derived from an EMBL/GenBank/DDBJ whole genome shotgun (WGS) entry which is preliminary data.</text>
</comment>
<organism evidence="1 2">
    <name type="scientific">Necator americanus</name>
    <name type="common">Human hookworm</name>
    <dbReference type="NCBI Taxonomy" id="51031"/>
    <lineage>
        <taxon>Eukaryota</taxon>
        <taxon>Metazoa</taxon>
        <taxon>Ecdysozoa</taxon>
        <taxon>Nematoda</taxon>
        <taxon>Chromadorea</taxon>
        <taxon>Rhabditida</taxon>
        <taxon>Rhabditina</taxon>
        <taxon>Rhabditomorpha</taxon>
        <taxon>Strongyloidea</taxon>
        <taxon>Ancylostomatidae</taxon>
        <taxon>Bunostominae</taxon>
        <taxon>Necator</taxon>
    </lineage>
</organism>
<evidence type="ECO:0000313" key="2">
    <source>
        <dbReference type="Proteomes" id="UP001303046"/>
    </source>
</evidence>
<dbReference type="InterPro" id="IPR036691">
    <property type="entry name" value="Endo/exonu/phosph_ase_sf"/>
</dbReference>